<sequence length="171" mass="18954">MSAIQAPPACRPAQSTFVNVVAWISIVLSAFATCSGLFSLAIFIVFTTSEDVHQWYVNSPGVGAATISRLKYLPWFVGGHLVFTTTMFAASIGLLRRRNWGRWMYIGIMALFIAWFVAVLVVPQYVLGFSEPMPLVMRVVSIVMTAAICAVPLWIIRRLVSPAIVAEFRRP</sequence>
<keyword evidence="3" id="KW-1185">Reference proteome</keyword>
<evidence type="ECO:0000313" key="2">
    <source>
        <dbReference type="EMBL" id="MUV14681.1"/>
    </source>
</evidence>
<proteinExistence type="predicted"/>
<gene>
    <name evidence="2" type="ORF">GN331_10740</name>
</gene>
<keyword evidence="1" id="KW-1133">Transmembrane helix</keyword>
<feature type="transmembrane region" description="Helical" evidence="1">
    <location>
        <begin position="135"/>
        <end position="156"/>
    </location>
</feature>
<dbReference type="AlphaFoldDB" id="A0A7C9LH80"/>
<feature type="transmembrane region" description="Helical" evidence="1">
    <location>
        <begin position="102"/>
        <end position="123"/>
    </location>
</feature>
<keyword evidence="1" id="KW-0472">Membrane</keyword>
<dbReference type="Proteomes" id="UP000479692">
    <property type="component" value="Unassembled WGS sequence"/>
</dbReference>
<organism evidence="2 3">
    <name type="scientific">Noviluteimonas gilva</name>
    <dbReference type="NCBI Taxonomy" id="2682097"/>
    <lineage>
        <taxon>Bacteria</taxon>
        <taxon>Pseudomonadati</taxon>
        <taxon>Pseudomonadota</taxon>
        <taxon>Gammaproteobacteria</taxon>
        <taxon>Lysobacterales</taxon>
        <taxon>Lysobacteraceae</taxon>
        <taxon>Noviluteimonas</taxon>
    </lineage>
</organism>
<protein>
    <submittedName>
        <fullName evidence="2">Uncharacterized protein</fullName>
    </submittedName>
</protein>
<dbReference type="EMBL" id="WOXT01000002">
    <property type="protein sequence ID" value="MUV14681.1"/>
    <property type="molecule type" value="Genomic_DNA"/>
</dbReference>
<accession>A0A7C9LH80</accession>
<name>A0A7C9LH80_9GAMM</name>
<dbReference type="RefSeq" id="WP_156641968.1">
    <property type="nucleotide sequence ID" value="NZ_WOXT01000002.1"/>
</dbReference>
<evidence type="ECO:0000256" key="1">
    <source>
        <dbReference type="SAM" id="Phobius"/>
    </source>
</evidence>
<feature type="transmembrane region" description="Helical" evidence="1">
    <location>
        <begin position="20"/>
        <end position="46"/>
    </location>
</feature>
<comment type="caution">
    <text evidence="2">The sequence shown here is derived from an EMBL/GenBank/DDBJ whole genome shotgun (WGS) entry which is preliminary data.</text>
</comment>
<reference evidence="2 3" key="1">
    <citation type="submission" date="2019-12" db="EMBL/GenBank/DDBJ databases">
        <authorList>
            <person name="Xu J."/>
        </authorList>
    </citation>
    <scope>NUCLEOTIDE SEQUENCE [LARGE SCALE GENOMIC DNA]</scope>
    <source>
        <strain evidence="2 3">HX-5-24</strain>
    </source>
</reference>
<keyword evidence="1" id="KW-0812">Transmembrane</keyword>
<feature type="transmembrane region" description="Helical" evidence="1">
    <location>
        <begin position="72"/>
        <end position="95"/>
    </location>
</feature>
<evidence type="ECO:0000313" key="3">
    <source>
        <dbReference type="Proteomes" id="UP000479692"/>
    </source>
</evidence>